<evidence type="ECO:0000313" key="2">
    <source>
        <dbReference type="Proteomes" id="UP000777265"/>
    </source>
</evidence>
<dbReference type="PANTHER" id="PTHR33055:SF13">
    <property type="entry name" value="TRANSPOSASE"/>
    <property type="match status" value="1"/>
</dbReference>
<accession>A0A971S0A6</accession>
<evidence type="ECO:0000313" key="1">
    <source>
        <dbReference type="EMBL" id="NLW33872.1"/>
    </source>
</evidence>
<gene>
    <name evidence="1" type="ORF">GXY80_00115</name>
</gene>
<dbReference type="Proteomes" id="UP000777265">
    <property type="component" value="Unassembled WGS sequence"/>
</dbReference>
<comment type="caution">
    <text evidence="1">The sequence shown here is derived from an EMBL/GenBank/DDBJ whole genome shotgun (WGS) entry which is preliminary data.</text>
</comment>
<dbReference type="EMBL" id="JAAYEE010000004">
    <property type="protein sequence ID" value="NLW33872.1"/>
    <property type="molecule type" value="Genomic_DNA"/>
</dbReference>
<reference evidence="1" key="1">
    <citation type="journal article" date="2020" name="Biotechnol. Biofuels">
        <title>New insights from the biogas microbiome by comprehensive genome-resolved metagenomics of nearly 1600 species originating from multiple anaerobic digesters.</title>
        <authorList>
            <person name="Campanaro S."/>
            <person name="Treu L."/>
            <person name="Rodriguez-R L.M."/>
            <person name="Kovalovszki A."/>
            <person name="Ziels R.M."/>
            <person name="Maus I."/>
            <person name="Zhu X."/>
            <person name="Kougias P.G."/>
            <person name="Basile A."/>
            <person name="Luo G."/>
            <person name="Schluter A."/>
            <person name="Konstantinidis K.T."/>
            <person name="Angelidaki I."/>
        </authorList>
    </citation>
    <scope>NUCLEOTIDE SEQUENCE</scope>
    <source>
        <strain evidence="1">AS06rmzACSIP_7</strain>
    </source>
</reference>
<organism evidence="1 2">
    <name type="scientific">Syntrophorhabdus aromaticivorans</name>
    <dbReference type="NCBI Taxonomy" id="328301"/>
    <lineage>
        <taxon>Bacteria</taxon>
        <taxon>Pseudomonadati</taxon>
        <taxon>Thermodesulfobacteriota</taxon>
        <taxon>Syntrophorhabdia</taxon>
        <taxon>Syntrophorhabdales</taxon>
        <taxon>Syntrophorhabdaceae</taxon>
        <taxon>Syntrophorhabdus</taxon>
    </lineage>
</organism>
<dbReference type="InterPro" id="IPR047650">
    <property type="entry name" value="Transpos_IS110"/>
</dbReference>
<proteinExistence type="predicted"/>
<reference evidence="1" key="2">
    <citation type="submission" date="2020-01" db="EMBL/GenBank/DDBJ databases">
        <authorList>
            <person name="Campanaro S."/>
        </authorList>
    </citation>
    <scope>NUCLEOTIDE SEQUENCE</scope>
    <source>
        <strain evidence="1">AS06rmzACSIP_7</strain>
    </source>
</reference>
<dbReference type="PANTHER" id="PTHR33055">
    <property type="entry name" value="TRANSPOSASE FOR INSERTION SEQUENCE ELEMENT IS1111A"/>
    <property type="match status" value="1"/>
</dbReference>
<name>A0A971S0A6_9BACT</name>
<sequence>MHCGGELDETPVREFSTFTGDLEKPAEWLIACGITTAAVESAGVYRIPLLEHRGLEVKPVNTRHVKNVPGRKSDVLDCQWLQQLQPLRMAAFTLFNSKGALGAYPRRQRARLGALKAITATAHKLARLIHVMLTNGTAWVDAGQQYYEQRYRSRVMHNLKRKAQEPGFELVALRKAATS</sequence>
<dbReference type="AlphaFoldDB" id="A0A971S0A6"/>
<protein>
    <submittedName>
        <fullName evidence="1">IS110 family transposase</fullName>
    </submittedName>
</protein>